<keyword evidence="7 8" id="KW-0539">Nucleus</keyword>
<feature type="transmembrane region" description="Helical" evidence="10">
    <location>
        <begin position="46"/>
        <end position="73"/>
    </location>
</feature>
<dbReference type="EMBL" id="OY731400">
    <property type="protein sequence ID" value="CAJ1939575.1"/>
    <property type="molecule type" value="Genomic_DNA"/>
</dbReference>
<evidence type="ECO:0000256" key="1">
    <source>
        <dbReference type="ARBA" id="ARBA00004123"/>
    </source>
</evidence>
<evidence type="ECO:0000256" key="10">
    <source>
        <dbReference type="SAM" id="Phobius"/>
    </source>
</evidence>
<evidence type="ECO:0000256" key="7">
    <source>
        <dbReference type="ARBA" id="ARBA00023242"/>
    </source>
</evidence>
<dbReference type="PANTHER" id="PTHR45714:SF8">
    <property type="entry name" value="HOMEOBOX-LEUCINE ZIPPER PROTEIN ATHB-17"/>
    <property type="match status" value="1"/>
</dbReference>
<accession>A0AA86S2I6</accession>
<keyword evidence="10" id="KW-0812">Transmembrane</keyword>
<dbReference type="SMART" id="SM00340">
    <property type="entry name" value="HALZ"/>
    <property type="match status" value="1"/>
</dbReference>
<keyword evidence="5 8" id="KW-0371">Homeobox</keyword>
<dbReference type="PROSITE" id="PS00027">
    <property type="entry name" value="HOMEOBOX_1"/>
    <property type="match status" value="1"/>
</dbReference>
<proteinExistence type="inferred from homology"/>
<dbReference type="AlphaFoldDB" id="A0AA86S2I6"/>
<evidence type="ECO:0000256" key="9">
    <source>
        <dbReference type="RuleBase" id="RU000682"/>
    </source>
</evidence>
<keyword evidence="4 8" id="KW-0238">DNA-binding</keyword>
<evidence type="ECO:0000256" key="4">
    <source>
        <dbReference type="ARBA" id="ARBA00023125"/>
    </source>
</evidence>
<evidence type="ECO:0000313" key="12">
    <source>
        <dbReference type="EMBL" id="CAJ1939575.1"/>
    </source>
</evidence>
<keyword evidence="6" id="KW-0804">Transcription</keyword>
<dbReference type="InterPro" id="IPR001356">
    <property type="entry name" value="HD"/>
</dbReference>
<dbReference type="GO" id="GO:0000981">
    <property type="term" value="F:DNA-binding transcription factor activity, RNA polymerase II-specific"/>
    <property type="evidence" value="ECO:0007669"/>
    <property type="project" value="InterPro"/>
</dbReference>
<keyword evidence="3" id="KW-0805">Transcription regulation</keyword>
<dbReference type="GO" id="GO:0043565">
    <property type="term" value="F:sequence-specific DNA binding"/>
    <property type="evidence" value="ECO:0007669"/>
    <property type="project" value="InterPro"/>
</dbReference>
<dbReference type="Pfam" id="PF00046">
    <property type="entry name" value="Homeodomain"/>
    <property type="match status" value="1"/>
</dbReference>
<dbReference type="InterPro" id="IPR009057">
    <property type="entry name" value="Homeodomain-like_sf"/>
</dbReference>
<evidence type="ECO:0000256" key="6">
    <source>
        <dbReference type="ARBA" id="ARBA00023163"/>
    </source>
</evidence>
<sequence length="318" mass="36084">MLMNVVHVSASWGHKAFDLDDHGQKPTPLDIRFSHGNLLLIFYAPFRILCCFCLPFHVCLLLFPHFTFFSLLFRTDPPSLLLLLLLLHRHHISFSTPFIISCASSMAVLPSSSSTLELTICIPGFASSPTLLPSSSSVKELDINQVPLEEDWMASNMEDEEESSNGDTPRKKLRLTKEQSRLLEESFRQNHTLNPKQKESLAMQLKLRPRQVEVWFQNRRARSKLKQTEMECEYLKRWFGSLTEQNRRLQREVEELRAMKVGPPTVISPHSSEPLPASTLTMCPRCERVTTTADKPPSVAVTLSAKVPAQSRQPSAAC</sequence>
<evidence type="ECO:0000256" key="2">
    <source>
        <dbReference type="ARBA" id="ARBA00006074"/>
    </source>
</evidence>
<dbReference type="FunFam" id="1.10.10.60:FF:000577">
    <property type="entry name" value="Homeobox-leucine zipper protein 18"/>
    <property type="match status" value="1"/>
</dbReference>
<evidence type="ECO:0000259" key="11">
    <source>
        <dbReference type="PROSITE" id="PS50071"/>
    </source>
</evidence>
<dbReference type="SMART" id="SM00389">
    <property type="entry name" value="HOX"/>
    <property type="match status" value="1"/>
</dbReference>
<dbReference type="PROSITE" id="PS50071">
    <property type="entry name" value="HOMEOBOX_2"/>
    <property type="match status" value="1"/>
</dbReference>
<reference evidence="12" key="1">
    <citation type="submission" date="2023-10" db="EMBL/GenBank/DDBJ databases">
        <authorList>
            <person name="Domelevo Entfellner J.-B."/>
        </authorList>
    </citation>
    <scope>NUCLEOTIDE SEQUENCE</scope>
</reference>
<keyword evidence="10" id="KW-1133">Transmembrane helix</keyword>
<evidence type="ECO:0000256" key="8">
    <source>
        <dbReference type="PROSITE-ProRule" id="PRU00108"/>
    </source>
</evidence>
<evidence type="ECO:0000313" key="13">
    <source>
        <dbReference type="Proteomes" id="UP001189624"/>
    </source>
</evidence>
<comment type="subcellular location">
    <subcellularLocation>
        <location evidence="1 8 9">Nucleus</location>
    </subcellularLocation>
</comment>
<keyword evidence="10" id="KW-0472">Membrane</keyword>
<dbReference type="Proteomes" id="UP001189624">
    <property type="component" value="Chromosome 3"/>
</dbReference>
<dbReference type="SUPFAM" id="SSF46689">
    <property type="entry name" value="Homeodomain-like"/>
    <property type="match status" value="1"/>
</dbReference>
<feature type="domain" description="Homeobox" evidence="11">
    <location>
        <begin position="166"/>
        <end position="226"/>
    </location>
</feature>
<dbReference type="PANTHER" id="PTHR45714">
    <property type="entry name" value="HOMEOBOX-LEUCINE ZIPPER PROTEIN HAT14"/>
    <property type="match status" value="1"/>
</dbReference>
<gene>
    <name evidence="12" type="ORF">AYBTSS11_LOCUS9212</name>
</gene>
<comment type="similarity">
    <text evidence="2">Belongs to the HD-ZIP homeobox family. Class II subfamily.</text>
</comment>
<keyword evidence="13" id="KW-1185">Reference proteome</keyword>
<dbReference type="Gramene" id="rna-AYBTSS11_LOCUS9212">
    <property type="protein sequence ID" value="CAJ1939575.1"/>
    <property type="gene ID" value="gene-AYBTSS11_LOCUS9212"/>
</dbReference>
<evidence type="ECO:0000256" key="5">
    <source>
        <dbReference type="ARBA" id="ARBA00023155"/>
    </source>
</evidence>
<protein>
    <recommendedName>
        <fullName evidence="11">Homeobox domain-containing protein</fullName>
    </recommendedName>
</protein>
<dbReference type="Gene3D" id="1.10.10.60">
    <property type="entry name" value="Homeodomain-like"/>
    <property type="match status" value="1"/>
</dbReference>
<feature type="DNA-binding region" description="Homeobox" evidence="8">
    <location>
        <begin position="168"/>
        <end position="227"/>
    </location>
</feature>
<dbReference type="InterPro" id="IPR017970">
    <property type="entry name" value="Homeobox_CS"/>
</dbReference>
<organism evidence="12 13">
    <name type="scientific">Sphenostylis stenocarpa</name>
    <dbReference type="NCBI Taxonomy" id="92480"/>
    <lineage>
        <taxon>Eukaryota</taxon>
        <taxon>Viridiplantae</taxon>
        <taxon>Streptophyta</taxon>
        <taxon>Embryophyta</taxon>
        <taxon>Tracheophyta</taxon>
        <taxon>Spermatophyta</taxon>
        <taxon>Magnoliopsida</taxon>
        <taxon>eudicotyledons</taxon>
        <taxon>Gunneridae</taxon>
        <taxon>Pentapetalae</taxon>
        <taxon>rosids</taxon>
        <taxon>fabids</taxon>
        <taxon>Fabales</taxon>
        <taxon>Fabaceae</taxon>
        <taxon>Papilionoideae</taxon>
        <taxon>50 kb inversion clade</taxon>
        <taxon>NPAAA clade</taxon>
        <taxon>indigoferoid/millettioid clade</taxon>
        <taxon>Phaseoleae</taxon>
        <taxon>Sphenostylis</taxon>
    </lineage>
</organism>
<dbReference type="InterPro" id="IPR003106">
    <property type="entry name" value="Leu_zip_homeo"/>
</dbReference>
<name>A0AA86S2I6_9FABA</name>
<dbReference type="GO" id="GO:0005634">
    <property type="term" value="C:nucleus"/>
    <property type="evidence" value="ECO:0007669"/>
    <property type="project" value="UniProtKB-SubCell"/>
</dbReference>
<dbReference type="CDD" id="cd00086">
    <property type="entry name" value="homeodomain"/>
    <property type="match status" value="1"/>
</dbReference>
<dbReference type="InterPro" id="IPR050762">
    <property type="entry name" value="HD-ZIP_Homeobox_LZ_Class_II"/>
</dbReference>
<dbReference type="Pfam" id="PF02183">
    <property type="entry name" value="HALZ"/>
    <property type="match status" value="1"/>
</dbReference>
<evidence type="ECO:0000256" key="3">
    <source>
        <dbReference type="ARBA" id="ARBA00023015"/>
    </source>
</evidence>